<dbReference type="RefSeq" id="WP_078928079.1">
    <property type="nucleotide sequence ID" value="NZ_FUXX01000005.1"/>
</dbReference>
<keyword evidence="1" id="KW-0472">Membrane</keyword>
<evidence type="ECO:0000313" key="2">
    <source>
        <dbReference type="EMBL" id="SKA58666.1"/>
    </source>
</evidence>
<feature type="transmembrane region" description="Helical" evidence="1">
    <location>
        <begin position="34"/>
        <end position="55"/>
    </location>
</feature>
<protein>
    <submittedName>
        <fullName evidence="2">Uncharacterized protein</fullName>
    </submittedName>
</protein>
<organism evidence="2 3">
    <name type="scientific">Succinivibrio dextrinosolvens DSM 3072</name>
    <dbReference type="NCBI Taxonomy" id="1123324"/>
    <lineage>
        <taxon>Bacteria</taxon>
        <taxon>Pseudomonadati</taxon>
        <taxon>Pseudomonadota</taxon>
        <taxon>Gammaproteobacteria</taxon>
        <taxon>Aeromonadales</taxon>
        <taxon>Succinivibrionaceae</taxon>
        <taxon>Succinivibrio</taxon>
    </lineage>
</organism>
<gene>
    <name evidence="2" type="ORF">SAMN02745213_00507</name>
</gene>
<evidence type="ECO:0000256" key="1">
    <source>
        <dbReference type="SAM" id="Phobius"/>
    </source>
</evidence>
<evidence type="ECO:0000313" key="3">
    <source>
        <dbReference type="Proteomes" id="UP000242432"/>
    </source>
</evidence>
<name>A0A1T4V161_9GAMM</name>
<keyword evidence="3" id="KW-1185">Reference proteome</keyword>
<sequence>MSQKEPAYYGYELKKVSYDEYIRERTDTPLWRKVLARFILAFFAFLSVLIKFFSVILEPEVFAFLLFTAVAVFFCYNII</sequence>
<accession>A0A1T4V161</accession>
<reference evidence="3" key="1">
    <citation type="submission" date="2017-02" db="EMBL/GenBank/DDBJ databases">
        <authorList>
            <person name="Varghese N."/>
            <person name="Submissions S."/>
        </authorList>
    </citation>
    <scope>NUCLEOTIDE SEQUENCE [LARGE SCALE GENOMIC DNA]</scope>
    <source>
        <strain evidence="3">DSM 3072</strain>
    </source>
</reference>
<dbReference type="EMBL" id="FUXX01000005">
    <property type="protein sequence ID" value="SKA58666.1"/>
    <property type="molecule type" value="Genomic_DNA"/>
</dbReference>
<dbReference type="AlphaFoldDB" id="A0A1T4V161"/>
<keyword evidence="1" id="KW-0812">Transmembrane</keyword>
<proteinExistence type="predicted"/>
<dbReference type="Proteomes" id="UP000242432">
    <property type="component" value="Unassembled WGS sequence"/>
</dbReference>
<keyword evidence="1" id="KW-1133">Transmembrane helix</keyword>
<feature type="transmembrane region" description="Helical" evidence="1">
    <location>
        <begin position="61"/>
        <end position="78"/>
    </location>
</feature>